<proteinExistence type="predicted"/>
<reference evidence="1 2" key="1">
    <citation type="submission" date="2019-08" db="EMBL/GenBank/DDBJ databases">
        <title>Genomes of Antarctic Bizionia species.</title>
        <authorList>
            <person name="Bowman J.P."/>
        </authorList>
    </citation>
    <scope>NUCLEOTIDE SEQUENCE [LARGE SCALE GENOMIC DNA]</scope>
    <source>
        <strain evidence="1 2">APA-1</strain>
    </source>
</reference>
<sequence length="140" mass="15763">MKQILFFALILAQTTIFSQNEAISGAYQLDFEASNGTYSETLILQSDGSFNFHSYKKLEGMTPPETHAYGKGTWELKKNIVYFTANETDLDSKFTLNLNNTEARFSTKSPRDASNQEVPTMLTIFKSDEAGLVGRKLEKQ</sequence>
<accession>A0A5D0R2F1</accession>
<protein>
    <recommendedName>
        <fullName evidence="3">Lipocalin-like domain-containing protein</fullName>
    </recommendedName>
</protein>
<dbReference type="AlphaFoldDB" id="A0A5D0R2F1"/>
<name>A0A5D0R2F1_9FLAO</name>
<evidence type="ECO:0000313" key="1">
    <source>
        <dbReference type="EMBL" id="TYB74981.1"/>
    </source>
</evidence>
<evidence type="ECO:0000313" key="2">
    <source>
        <dbReference type="Proteomes" id="UP000324358"/>
    </source>
</evidence>
<gene>
    <name evidence="1" type="ORF">ES675_02270</name>
</gene>
<keyword evidence="2" id="KW-1185">Reference proteome</keyword>
<evidence type="ECO:0008006" key="3">
    <source>
        <dbReference type="Google" id="ProtNLM"/>
    </source>
</evidence>
<comment type="caution">
    <text evidence="1">The sequence shown here is derived from an EMBL/GenBank/DDBJ whole genome shotgun (WGS) entry which is preliminary data.</text>
</comment>
<dbReference type="OrthoDB" id="1442373at2"/>
<dbReference type="EMBL" id="VSKL01000001">
    <property type="protein sequence ID" value="TYB74981.1"/>
    <property type="molecule type" value="Genomic_DNA"/>
</dbReference>
<dbReference type="RefSeq" id="WP_066249184.1">
    <property type="nucleotide sequence ID" value="NZ_VSKL01000001.1"/>
</dbReference>
<dbReference type="Proteomes" id="UP000324358">
    <property type="component" value="Unassembled WGS sequence"/>
</dbReference>
<organism evidence="1 2">
    <name type="scientific">Bizionia algoritergicola</name>
    <dbReference type="NCBI Taxonomy" id="291187"/>
    <lineage>
        <taxon>Bacteria</taxon>
        <taxon>Pseudomonadati</taxon>
        <taxon>Bacteroidota</taxon>
        <taxon>Flavobacteriia</taxon>
        <taxon>Flavobacteriales</taxon>
        <taxon>Flavobacteriaceae</taxon>
        <taxon>Bizionia</taxon>
    </lineage>
</organism>